<evidence type="ECO:0000256" key="1">
    <source>
        <dbReference type="ARBA" id="ARBA00004496"/>
    </source>
</evidence>
<dbReference type="PROSITE" id="PS01124">
    <property type="entry name" value="HTH_ARAC_FAMILY_2"/>
    <property type="match status" value="1"/>
</dbReference>
<comment type="function">
    <text evidence="5">Regulatory protein of the TOL plasmid xyl operons. XylS activates the xylXYZLTEGFJQKIH operon required for the degradation of toluene, m-xylene and p-xylene.</text>
</comment>
<dbReference type="InterPro" id="IPR050204">
    <property type="entry name" value="AraC_XylS_family_regulators"/>
</dbReference>
<dbReference type="RefSeq" id="WP_133589948.1">
    <property type="nucleotide sequence ID" value="NZ_CP037953.1"/>
</dbReference>
<dbReference type="Pfam" id="PF20240">
    <property type="entry name" value="DUF6597"/>
    <property type="match status" value="1"/>
</dbReference>
<dbReference type="PROSITE" id="PS00041">
    <property type="entry name" value="HTH_ARAC_FAMILY_1"/>
    <property type="match status" value="1"/>
</dbReference>
<reference evidence="7 8" key="1">
    <citation type="submission" date="2019-03" db="EMBL/GenBank/DDBJ databases">
        <title>Genomic Encyclopedia of Type Strains, Phase IV (KMG-IV): sequencing the most valuable type-strain genomes for metagenomic binning, comparative biology and taxonomic classification.</title>
        <authorList>
            <person name="Goeker M."/>
        </authorList>
    </citation>
    <scope>NUCLEOTIDE SEQUENCE [LARGE SCALE GENOMIC DNA]</scope>
    <source>
        <strain evidence="7 8">DSM 103792</strain>
    </source>
</reference>
<dbReference type="Gene3D" id="1.10.10.60">
    <property type="entry name" value="Homeodomain-like"/>
    <property type="match status" value="1"/>
</dbReference>
<keyword evidence="8" id="KW-1185">Reference proteome</keyword>
<dbReference type="AlphaFoldDB" id="A0A4R6UTR0"/>
<dbReference type="OrthoDB" id="5295226at2"/>
<dbReference type="SMART" id="SM00342">
    <property type="entry name" value="HTH_ARAC"/>
    <property type="match status" value="1"/>
</dbReference>
<dbReference type="GO" id="GO:0003700">
    <property type="term" value="F:DNA-binding transcription factor activity"/>
    <property type="evidence" value="ECO:0007669"/>
    <property type="project" value="InterPro"/>
</dbReference>
<comment type="subcellular location">
    <subcellularLocation>
        <location evidence="1">Cytoplasm</location>
    </subcellularLocation>
</comment>
<dbReference type="InterPro" id="IPR018060">
    <property type="entry name" value="HTH_AraC"/>
</dbReference>
<dbReference type="Proteomes" id="UP000295375">
    <property type="component" value="Unassembled WGS sequence"/>
</dbReference>
<dbReference type="GO" id="GO:0043565">
    <property type="term" value="F:sequence-specific DNA binding"/>
    <property type="evidence" value="ECO:0007669"/>
    <property type="project" value="InterPro"/>
</dbReference>
<feature type="domain" description="HTH araC/xylS-type" evidence="6">
    <location>
        <begin position="155"/>
        <end position="255"/>
    </location>
</feature>
<accession>A0A4R6UTR0</accession>
<sequence length="277" mass="30777">MHYQEYAPPDDLSRHIRCIWWLRESDPAGHPTAIYPDGCCELVVHRGMPFSAFSRQNGWHPQGRLLFVAQQREAVRLKSVGAVDCIGVRLQPVASACIAGERLPALRDQVCDLEALSAACAEALVKASESLQASDEPEPLWRMLRHWVLPHAIDSRIELAVKTLEAEQGRARIEAVAELVGMSLRAFQVRFLTEVGLSAKEFARVLRLQSVIRLLDNENLPLTEASLASGFSDQAHATRELRRMIGLTPARLFAALRNDRGGDETVRLAAAFVRGRS</sequence>
<evidence type="ECO:0000256" key="5">
    <source>
        <dbReference type="ARBA" id="ARBA00037345"/>
    </source>
</evidence>
<name>A0A4R6UTR0_9GAMM</name>
<protein>
    <submittedName>
        <fullName evidence="7">AraC family transcriptional regulator</fullName>
    </submittedName>
</protein>
<dbReference type="PANTHER" id="PTHR46796">
    <property type="entry name" value="HTH-TYPE TRANSCRIPTIONAL ACTIVATOR RHAS-RELATED"/>
    <property type="match status" value="1"/>
</dbReference>
<dbReference type="InterPro" id="IPR018062">
    <property type="entry name" value="HTH_AraC-typ_CS"/>
</dbReference>
<dbReference type="GO" id="GO:0005737">
    <property type="term" value="C:cytoplasm"/>
    <property type="evidence" value="ECO:0007669"/>
    <property type="project" value="UniProtKB-SubCell"/>
</dbReference>
<comment type="caution">
    <text evidence="7">The sequence shown here is derived from an EMBL/GenBank/DDBJ whole genome shotgun (WGS) entry which is preliminary data.</text>
</comment>
<evidence type="ECO:0000259" key="6">
    <source>
        <dbReference type="PROSITE" id="PS01124"/>
    </source>
</evidence>
<evidence type="ECO:0000313" key="8">
    <source>
        <dbReference type="Proteomes" id="UP000295375"/>
    </source>
</evidence>
<proteinExistence type="predicted"/>
<evidence type="ECO:0000256" key="3">
    <source>
        <dbReference type="ARBA" id="ARBA00023125"/>
    </source>
</evidence>
<dbReference type="SUPFAM" id="SSF46689">
    <property type="entry name" value="Homeodomain-like"/>
    <property type="match status" value="1"/>
</dbReference>
<gene>
    <name evidence="7" type="ORF">EV696_106176</name>
</gene>
<dbReference type="EMBL" id="SNYM01000006">
    <property type="protein sequence ID" value="TDQ48735.1"/>
    <property type="molecule type" value="Genomic_DNA"/>
</dbReference>
<dbReference type="InterPro" id="IPR046532">
    <property type="entry name" value="DUF6597"/>
</dbReference>
<keyword evidence="3" id="KW-0238">DNA-binding</keyword>
<evidence type="ECO:0000313" key="7">
    <source>
        <dbReference type="EMBL" id="TDQ48735.1"/>
    </source>
</evidence>
<keyword evidence="2" id="KW-0805">Transcription regulation</keyword>
<dbReference type="Pfam" id="PF12833">
    <property type="entry name" value="HTH_18"/>
    <property type="match status" value="1"/>
</dbReference>
<keyword evidence="4" id="KW-0804">Transcription</keyword>
<organism evidence="7 8">
    <name type="scientific">Permianibacter aggregans</name>
    <dbReference type="NCBI Taxonomy" id="1510150"/>
    <lineage>
        <taxon>Bacteria</taxon>
        <taxon>Pseudomonadati</taxon>
        <taxon>Pseudomonadota</taxon>
        <taxon>Gammaproteobacteria</taxon>
        <taxon>Pseudomonadales</taxon>
        <taxon>Pseudomonadaceae</taxon>
        <taxon>Permianibacter</taxon>
    </lineage>
</organism>
<evidence type="ECO:0000256" key="4">
    <source>
        <dbReference type="ARBA" id="ARBA00023163"/>
    </source>
</evidence>
<dbReference type="GO" id="GO:0009893">
    <property type="term" value="P:positive regulation of metabolic process"/>
    <property type="evidence" value="ECO:0007669"/>
    <property type="project" value="UniProtKB-ARBA"/>
</dbReference>
<dbReference type="PANTHER" id="PTHR46796:SF15">
    <property type="entry name" value="BLL1074 PROTEIN"/>
    <property type="match status" value="1"/>
</dbReference>
<evidence type="ECO:0000256" key="2">
    <source>
        <dbReference type="ARBA" id="ARBA00023015"/>
    </source>
</evidence>
<dbReference type="InterPro" id="IPR009057">
    <property type="entry name" value="Homeodomain-like_sf"/>
</dbReference>